<dbReference type="Gene3D" id="3.40.1190.20">
    <property type="match status" value="1"/>
</dbReference>
<accession>A0A7W9TX60</accession>
<name>A0A7W9TX60_9BURK</name>
<dbReference type="Proteomes" id="UP000571554">
    <property type="component" value="Unassembled WGS sequence"/>
</dbReference>
<sequence>MSVIESAVMKSNQEHSLPTVSRERLAGASVLVVGDVMLDRYWFGDVNRISPEAPVPVVHVQRSEERLGGAANVACNIAGLGADAVLLCVVGMDEPGERLMTLLTESNVKAYAERDRSISTIIKLRVIARQQQLVRVDFEETPTKEILLASLARFDAMVAHSRIVLLSDYAKGGLTHVSNMIETARRLDKTVLIDPKGSDWQRYAGASLITPNRAELRDVIGAWSSEADLTARVTQLRKSLGIENLLLTRSEEGMTLFSDHAPVHVPTAAREVFDVSGAGDTVIGTVAAMLGAGVPLIDAVGYANRAAGVVVGRVGTSPISYDDVFVTEAAI</sequence>
<dbReference type="AlphaFoldDB" id="A0A7W9TX60"/>
<evidence type="ECO:0000256" key="2">
    <source>
        <dbReference type="ARBA" id="ARBA00022777"/>
    </source>
</evidence>
<dbReference type="EMBL" id="JACHBW010000007">
    <property type="protein sequence ID" value="MBB6103027.1"/>
    <property type="molecule type" value="Genomic_DNA"/>
</dbReference>
<evidence type="ECO:0000313" key="5">
    <source>
        <dbReference type="Proteomes" id="UP000571554"/>
    </source>
</evidence>
<dbReference type="GO" id="GO:0033786">
    <property type="term" value="F:heptose-1-phosphate adenylyltransferase activity"/>
    <property type="evidence" value="ECO:0007669"/>
    <property type="project" value="TreeGrafter"/>
</dbReference>
<dbReference type="RefSeq" id="WP_183724564.1">
    <property type="nucleotide sequence ID" value="NZ_JACHBW010000007.1"/>
</dbReference>
<organism evidence="4 5">
    <name type="scientific">Paraburkholderia bannensis</name>
    <dbReference type="NCBI Taxonomy" id="765414"/>
    <lineage>
        <taxon>Bacteria</taxon>
        <taxon>Pseudomonadati</taxon>
        <taxon>Pseudomonadota</taxon>
        <taxon>Betaproteobacteria</taxon>
        <taxon>Burkholderiales</taxon>
        <taxon>Burkholderiaceae</taxon>
        <taxon>Paraburkholderia</taxon>
    </lineage>
</organism>
<dbReference type="InterPro" id="IPR011913">
    <property type="entry name" value="RfaE_dom_I"/>
</dbReference>
<dbReference type="SUPFAM" id="SSF53613">
    <property type="entry name" value="Ribokinase-like"/>
    <property type="match status" value="1"/>
</dbReference>
<dbReference type="InterPro" id="IPR029056">
    <property type="entry name" value="Ribokinase-like"/>
</dbReference>
<dbReference type="FunFam" id="3.40.1190.20:FF:000002">
    <property type="entry name" value="Bifunctional protein HldE"/>
    <property type="match status" value="1"/>
</dbReference>
<dbReference type="PANTHER" id="PTHR46969:SF1">
    <property type="entry name" value="BIFUNCTIONAL PROTEIN HLDE"/>
    <property type="match status" value="1"/>
</dbReference>
<comment type="caution">
    <text evidence="4">The sequence shown here is derived from an EMBL/GenBank/DDBJ whole genome shotgun (WGS) entry which is preliminary data.</text>
</comment>
<evidence type="ECO:0000259" key="3">
    <source>
        <dbReference type="Pfam" id="PF00294"/>
    </source>
</evidence>
<proteinExistence type="predicted"/>
<dbReference type="PANTHER" id="PTHR46969">
    <property type="entry name" value="BIFUNCTIONAL PROTEIN HLDE"/>
    <property type="match status" value="1"/>
</dbReference>
<evidence type="ECO:0000313" key="4">
    <source>
        <dbReference type="EMBL" id="MBB6103027.1"/>
    </source>
</evidence>
<protein>
    <submittedName>
        <fullName evidence="4">RfaE bifunctional protein kinase chain/domain</fullName>
    </submittedName>
</protein>
<dbReference type="GO" id="GO:0016773">
    <property type="term" value="F:phosphotransferase activity, alcohol group as acceptor"/>
    <property type="evidence" value="ECO:0007669"/>
    <property type="project" value="InterPro"/>
</dbReference>
<dbReference type="GO" id="GO:0033785">
    <property type="term" value="F:heptose 7-phosphate kinase activity"/>
    <property type="evidence" value="ECO:0007669"/>
    <property type="project" value="TreeGrafter"/>
</dbReference>
<gene>
    <name evidence="4" type="ORF">F4827_002880</name>
</gene>
<dbReference type="GO" id="GO:0005829">
    <property type="term" value="C:cytosol"/>
    <property type="evidence" value="ECO:0007669"/>
    <property type="project" value="TreeGrafter"/>
</dbReference>
<dbReference type="CDD" id="cd01172">
    <property type="entry name" value="RfaE_like"/>
    <property type="match status" value="1"/>
</dbReference>
<dbReference type="Pfam" id="PF00294">
    <property type="entry name" value="PfkB"/>
    <property type="match status" value="1"/>
</dbReference>
<keyword evidence="5" id="KW-1185">Reference proteome</keyword>
<dbReference type="InterPro" id="IPR011611">
    <property type="entry name" value="PfkB_dom"/>
</dbReference>
<evidence type="ECO:0000256" key="1">
    <source>
        <dbReference type="ARBA" id="ARBA00022679"/>
    </source>
</evidence>
<dbReference type="NCBIfam" id="TIGR02198">
    <property type="entry name" value="rfaE_dom_I"/>
    <property type="match status" value="1"/>
</dbReference>
<reference evidence="4 5" key="1">
    <citation type="submission" date="2020-08" db="EMBL/GenBank/DDBJ databases">
        <title>Above-ground endophytic microbial communities from plants in different locations in the United States.</title>
        <authorList>
            <person name="Frank C."/>
        </authorList>
    </citation>
    <scope>NUCLEOTIDE SEQUENCE [LARGE SCALE GENOMIC DNA]</scope>
    <source>
        <strain evidence="4 5">WP4_2_2</strain>
    </source>
</reference>
<feature type="domain" description="Carbohydrate kinase PfkB" evidence="3">
    <location>
        <begin position="29"/>
        <end position="318"/>
    </location>
</feature>
<keyword evidence="2 4" id="KW-0418">Kinase</keyword>
<keyword evidence="1" id="KW-0808">Transferase</keyword>